<evidence type="ECO:0000313" key="3">
    <source>
        <dbReference type="Proteomes" id="UP000637423"/>
    </source>
</evidence>
<dbReference type="SMART" id="SM00530">
    <property type="entry name" value="HTH_XRE"/>
    <property type="match status" value="1"/>
</dbReference>
<proteinExistence type="predicted"/>
<feature type="domain" description="HTH cro/C1-type" evidence="1">
    <location>
        <begin position="22"/>
        <end position="75"/>
    </location>
</feature>
<dbReference type="InterPro" id="IPR010982">
    <property type="entry name" value="Lambda_DNA-bd_dom_sf"/>
</dbReference>
<reference evidence="2" key="2">
    <citation type="submission" date="2020-09" db="EMBL/GenBank/DDBJ databases">
        <authorList>
            <person name="Sun Q."/>
            <person name="Zhou Y."/>
        </authorList>
    </citation>
    <scope>NUCLEOTIDE SEQUENCE</scope>
    <source>
        <strain evidence="2">CGMCC 1.10998</strain>
    </source>
</reference>
<dbReference type="Gene3D" id="1.10.260.40">
    <property type="entry name" value="lambda repressor-like DNA-binding domains"/>
    <property type="match status" value="1"/>
</dbReference>
<dbReference type="CDD" id="cd00093">
    <property type="entry name" value="HTH_XRE"/>
    <property type="match status" value="1"/>
</dbReference>
<dbReference type="Pfam" id="PF13560">
    <property type="entry name" value="HTH_31"/>
    <property type="match status" value="1"/>
</dbReference>
<dbReference type="GO" id="GO:0003677">
    <property type="term" value="F:DNA binding"/>
    <property type="evidence" value="ECO:0007669"/>
    <property type="project" value="InterPro"/>
</dbReference>
<sequence length="144" mass="16282">MRKWYTLIMEKSDRQQKLGRRLKEERERLGMTQAAMASAIGVGRLTGIHYELGDRTPTADVLMRLREVGVDVVYVLTGDRPNEQFDISAMEQAVELMLDLVIKLEAQPDKHVMTQALLHFYRSILSQHSKLGSAPIAASTVEVD</sequence>
<protein>
    <recommendedName>
        <fullName evidence="1">HTH cro/C1-type domain-containing protein</fullName>
    </recommendedName>
</protein>
<dbReference type="InterPro" id="IPR001387">
    <property type="entry name" value="Cro/C1-type_HTH"/>
</dbReference>
<evidence type="ECO:0000313" key="2">
    <source>
        <dbReference type="EMBL" id="GGC83610.1"/>
    </source>
</evidence>
<organism evidence="2 3">
    <name type="scientific">Undibacterium terreum</name>
    <dbReference type="NCBI Taxonomy" id="1224302"/>
    <lineage>
        <taxon>Bacteria</taxon>
        <taxon>Pseudomonadati</taxon>
        <taxon>Pseudomonadota</taxon>
        <taxon>Betaproteobacteria</taxon>
        <taxon>Burkholderiales</taxon>
        <taxon>Oxalobacteraceae</taxon>
        <taxon>Undibacterium</taxon>
    </lineage>
</organism>
<dbReference type="PROSITE" id="PS50943">
    <property type="entry name" value="HTH_CROC1"/>
    <property type="match status" value="1"/>
</dbReference>
<dbReference type="SUPFAM" id="SSF47413">
    <property type="entry name" value="lambda repressor-like DNA-binding domains"/>
    <property type="match status" value="1"/>
</dbReference>
<keyword evidence="3" id="KW-1185">Reference proteome</keyword>
<dbReference type="AlphaFoldDB" id="A0A916UQP1"/>
<comment type="caution">
    <text evidence="2">The sequence shown here is derived from an EMBL/GenBank/DDBJ whole genome shotgun (WGS) entry which is preliminary data.</text>
</comment>
<accession>A0A916UQP1</accession>
<dbReference type="Proteomes" id="UP000637423">
    <property type="component" value="Unassembled WGS sequence"/>
</dbReference>
<name>A0A916UQP1_9BURK</name>
<reference evidence="2" key="1">
    <citation type="journal article" date="2014" name="Int. J. Syst. Evol. Microbiol.">
        <title>Complete genome sequence of Corynebacterium casei LMG S-19264T (=DSM 44701T), isolated from a smear-ripened cheese.</title>
        <authorList>
            <consortium name="US DOE Joint Genome Institute (JGI-PGF)"/>
            <person name="Walter F."/>
            <person name="Albersmeier A."/>
            <person name="Kalinowski J."/>
            <person name="Ruckert C."/>
        </authorList>
    </citation>
    <scope>NUCLEOTIDE SEQUENCE</scope>
    <source>
        <strain evidence="2">CGMCC 1.10998</strain>
    </source>
</reference>
<evidence type="ECO:0000259" key="1">
    <source>
        <dbReference type="PROSITE" id="PS50943"/>
    </source>
</evidence>
<gene>
    <name evidence="2" type="ORF">GCM10011396_33770</name>
</gene>
<dbReference type="EMBL" id="BMED01000003">
    <property type="protein sequence ID" value="GGC83610.1"/>
    <property type="molecule type" value="Genomic_DNA"/>
</dbReference>